<keyword evidence="2" id="KW-0645">Protease</keyword>
<evidence type="ECO:0000256" key="4">
    <source>
        <dbReference type="ARBA" id="ARBA00022807"/>
    </source>
</evidence>
<dbReference type="SUPFAM" id="SSF118010">
    <property type="entry name" value="TM1457-like"/>
    <property type="match status" value="1"/>
</dbReference>
<organism evidence="7 8">
    <name type="scientific">Fraserbacteria sp. (strain RBG_16_55_9)</name>
    <dbReference type="NCBI Taxonomy" id="1817864"/>
    <lineage>
        <taxon>Bacteria</taxon>
        <taxon>Candidatus Fraseribacteriota</taxon>
    </lineage>
</organism>
<dbReference type="STRING" id="1817864.A2Z21_09965"/>
<protein>
    <recommendedName>
        <fullName evidence="6">Ribosomal processing cysteine protease Prp</fullName>
    </recommendedName>
</protein>
<dbReference type="EMBL" id="MFGX01000062">
    <property type="protein sequence ID" value="OGF55158.1"/>
    <property type="molecule type" value="Genomic_DNA"/>
</dbReference>
<dbReference type="AlphaFoldDB" id="A0A1F5UVI3"/>
<sequence>MIEVEILRDNEGRVQEFRCQGEPSGEEMDDGKFVEIGVSTLMRTSIIGLQEYLKLNPEVEDEPDRLVIRLKRDYLLNREIDAVLETMLLGLKAIEKRHPNSLGVKDAPSRVKV</sequence>
<dbReference type="CDD" id="cd16332">
    <property type="entry name" value="Prp-like"/>
    <property type="match status" value="1"/>
</dbReference>
<evidence type="ECO:0000256" key="2">
    <source>
        <dbReference type="ARBA" id="ARBA00022670"/>
    </source>
</evidence>
<evidence type="ECO:0000313" key="7">
    <source>
        <dbReference type="EMBL" id="OGF55158.1"/>
    </source>
</evidence>
<evidence type="ECO:0000256" key="3">
    <source>
        <dbReference type="ARBA" id="ARBA00022801"/>
    </source>
</evidence>
<dbReference type="Pfam" id="PF04327">
    <property type="entry name" value="Peptidase_Prp"/>
    <property type="match status" value="1"/>
</dbReference>
<dbReference type="GO" id="GO:0008234">
    <property type="term" value="F:cysteine-type peptidase activity"/>
    <property type="evidence" value="ECO:0007669"/>
    <property type="project" value="UniProtKB-KW"/>
</dbReference>
<dbReference type="Gene3D" id="3.30.70.1490">
    <property type="entry name" value="Cysteine protease Prp"/>
    <property type="match status" value="1"/>
</dbReference>
<keyword evidence="4" id="KW-0788">Thiol protease</keyword>
<keyword evidence="3" id="KW-0378">Hydrolase</keyword>
<dbReference type="GO" id="GO:0042254">
    <property type="term" value="P:ribosome biogenesis"/>
    <property type="evidence" value="ECO:0007669"/>
    <property type="project" value="UniProtKB-KW"/>
</dbReference>
<comment type="caution">
    <text evidence="7">The sequence shown here is derived from an EMBL/GenBank/DDBJ whole genome shotgun (WGS) entry which is preliminary data.</text>
</comment>
<comment type="similarity">
    <text evidence="5">Belongs to the Prp family.</text>
</comment>
<evidence type="ECO:0000256" key="5">
    <source>
        <dbReference type="ARBA" id="ARBA00044503"/>
    </source>
</evidence>
<accession>A0A1F5UVI3</accession>
<dbReference type="InterPro" id="IPR007422">
    <property type="entry name" value="Peptidase_Prp"/>
</dbReference>
<keyword evidence="1" id="KW-0690">Ribosome biogenesis</keyword>
<gene>
    <name evidence="7" type="ORF">A2Z21_09965</name>
</gene>
<proteinExistence type="inferred from homology"/>
<evidence type="ECO:0000256" key="6">
    <source>
        <dbReference type="ARBA" id="ARBA00044538"/>
    </source>
</evidence>
<name>A0A1F5UVI3_FRAXR</name>
<evidence type="ECO:0000256" key="1">
    <source>
        <dbReference type="ARBA" id="ARBA00022517"/>
    </source>
</evidence>
<reference evidence="7 8" key="1">
    <citation type="journal article" date="2016" name="Nat. Commun.">
        <title>Thousands of microbial genomes shed light on interconnected biogeochemical processes in an aquifer system.</title>
        <authorList>
            <person name="Anantharaman K."/>
            <person name="Brown C.T."/>
            <person name="Hug L.A."/>
            <person name="Sharon I."/>
            <person name="Castelle C.J."/>
            <person name="Probst A.J."/>
            <person name="Thomas B.C."/>
            <person name="Singh A."/>
            <person name="Wilkins M.J."/>
            <person name="Karaoz U."/>
            <person name="Brodie E.L."/>
            <person name="Williams K.H."/>
            <person name="Hubbard S.S."/>
            <person name="Banfield J.F."/>
        </authorList>
    </citation>
    <scope>NUCLEOTIDE SEQUENCE [LARGE SCALE GENOMIC DNA]</scope>
    <source>
        <strain evidence="8">RBG_16_55_9</strain>
    </source>
</reference>
<dbReference type="GO" id="GO:0006508">
    <property type="term" value="P:proteolysis"/>
    <property type="evidence" value="ECO:0007669"/>
    <property type="project" value="UniProtKB-KW"/>
</dbReference>
<dbReference type="Proteomes" id="UP000179157">
    <property type="component" value="Unassembled WGS sequence"/>
</dbReference>
<evidence type="ECO:0000313" key="8">
    <source>
        <dbReference type="Proteomes" id="UP000179157"/>
    </source>
</evidence>
<dbReference type="InterPro" id="IPR036764">
    <property type="entry name" value="Peptidase_Prp_sf"/>
</dbReference>